<dbReference type="GO" id="GO:0008146">
    <property type="term" value="F:sulfotransferase activity"/>
    <property type="evidence" value="ECO:0007669"/>
    <property type="project" value="InterPro"/>
</dbReference>
<gene>
    <name evidence="1" type="ORF">NVS89_17460</name>
</gene>
<dbReference type="Gene3D" id="3.40.50.300">
    <property type="entry name" value="P-loop containing nucleotide triphosphate hydrolases"/>
    <property type="match status" value="1"/>
</dbReference>
<dbReference type="SUPFAM" id="SSF52540">
    <property type="entry name" value="P-loop containing nucleoside triphosphate hydrolases"/>
    <property type="match status" value="1"/>
</dbReference>
<reference evidence="1" key="1">
    <citation type="submission" date="2022-08" db="EMBL/GenBank/DDBJ databases">
        <authorList>
            <person name="Li F."/>
        </authorList>
    </citation>
    <scope>NUCLEOTIDE SEQUENCE</scope>
    <source>
        <strain evidence="1">MQZ15Z-1</strain>
    </source>
</reference>
<dbReference type="GO" id="GO:0016020">
    <property type="term" value="C:membrane"/>
    <property type="evidence" value="ECO:0007669"/>
    <property type="project" value="InterPro"/>
</dbReference>
<sequence length="238" mass="27696">MWGFIVDRIGSRKAADIKEALVVSLPSPILRALNNRIVNFVPQPFYAKSAIFVHVPKAAGTSIAVSLYGSRVSHQPAELLRKADPQFWSSAYKFSVVRDPYERVLSAYHYLRIGGTEEAPIDDRRDMRDVDLSTFENMIYWLEKNFHNIRKYNYVLWPQYWFVCDQAGRIMVDDIFKVENMPDLQRELNARGLISGAIPHVNASRNSNKSARDILDEDIKRRIFSMYRRDFEMFGYMS</sequence>
<organism evidence="1 2">
    <name type="scientific">Ancylobacter mangrovi</name>
    <dbReference type="NCBI Taxonomy" id="2972472"/>
    <lineage>
        <taxon>Bacteria</taxon>
        <taxon>Pseudomonadati</taxon>
        <taxon>Pseudomonadota</taxon>
        <taxon>Alphaproteobacteria</taxon>
        <taxon>Hyphomicrobiales</taxon>
        <taxon>Xanthobacteraceae</taxon>
        <taxon>Ancylobacter</taxon>
    </lineage>
</organism>
<comment type="caution">
    <text evidence="1">The sequence shown here is derived from an EMBL/GenBank/DDBJ whole genome shotgun (WGS) entry which is preliminary data.</text>
</comment>
<dbReference type="InterPro" id="IPR005331">
    <property type="entry name" value="Sulfotransferase"/>
</dbReference>
<keyword evidence="2" id="KW-1185">Reference proteome</keyword>
<proteinExistence type="predicted"/>
<dbReference type="AlphaFoldDB" id="A0A9X2T548"/>
<accession>A0A9X2T548</accession>
<dbReference type="Proteomes" id="UP001151088">
    <property type="component" value="Unassembled WGS sequence"/>
</dbReference>
<evidence type="ECO:0000313" key="2">
    <source>
        <dbReference type="Proteomes" id="UP001151088"/>
    </source>
</evidence>
<name>A0A9X2T548_9HYPH</name>
<dbReference type="EMBL" id="JANTHZ010000008">
    <property type="protein sequence ID" value="MCS0496881.1"/>
    <property type="molecule type" value="Genomic_DNA"/>
</dbReference>
<dbReference type="Pfam" id="PF03567">
    <property type="entry name" value="Sulfotransfer_2"/>
    <property type="match status" value="1"/>
</dbReference>
<evidence type="ECO:0000313" key="1">
    <source>
        <dbReference type="EMBL" id="MCS0496881.1"/>
    </source>
</evidence>
<dbReference type="RefSeq" id="WP_258734040.1">
    <property type="nucleotide sequence ID" value="NZ_JANTHZ010000008.1"/>
</dbReference>
<protein>
    <submittedName>
        <fullName evidence="1">Sulfotransferase family protein</fullName>
    </submittedName>
</protein>
<dbReference type="InterPro" id="IPR027417">
    <property type="entry name" value="P-loop_NTPase"/>
</dbReference>